<sequence>MPSGWRWLGGMPSTKSSSSKTLTRPLASCPVWHCKPRRWTITLSGLTCTTRSRSHSAHMTVGASLRETSLWLPSLTKHLSSKQLMACCHFSLSAPVISVPVISMVEPRAEHAYSSLSIRSFR</sequence>
<accession>A0AAN8MLJ2</accession>
<reference evidence="2 3" key="1">
    <citation type="submission" date="2021-04" db="EMBL/GenBank/DDBJ databases">
        <authorList>
            <person name="De Guttry C."/>
            <person name="Zahm M."/>
            <person name="Klopp C."/>
            <person name="Cabau C."/>
            <person name="Louis A."/>
            <person name="Berthelot C."/>
            <person name="Parey E."/>
            <person name="Roest Crollius H."/>
            <person name="Montfort J."/>
            <person name="Robinson-Rechavi M."/>
            <person name="Bucao C."/>
            <person name="Bouchez O."/>
            <person name="Gislard M."/>
            <person name="Lluch J."/>
            <person name="Milhes M."/>
            <person name="Lampietro C."/>
            <person name="Lopez Roques C."/>
            <person name="Donnadieu C."/>
            <person name="Braasch I."/>
            <person name="Desvignes T."/>
            <person name="Postlethwait J."/>
            <person name="Bobe J."/>
            <person name="Wedekind C."/>
            <person name="Guiguen Y."/>
        </authorList>
    </citation>
    <scope>NUCLEOTIDE SEQUENCE [LARGE SCALE GENOMIC DNA]</scope>
    <source>
        <strain evidence="2">Cs_M1</strain>
        <tissue evidence="2">Blood</tissue>
    </source>
</reference>
<evidence type="ECO:0000313" key="2">
    <source>
        <dbReference type="EMBL" id="KAK6328898.1"/>
    </source>
</evidence>
<protein>
    <submittedName>
        <fullName evidence="2">Uncharacterized protein</fullName>
    </submittedName>
</protein>
<name>A0AAN8MLJ2_9TELE</name>
<dbReference type="EMBL" id="JAGTTL010000001">
    <property type="protein sequence ID" value="KAK6328898.1"/>
    <property type="molecule type" value="Genomic_DNA"/>
</dbReference>
<organism evidence="2 3">
    <name type="scientific">Coregonus suidteri</name>
    <dbReference type="NCBI Taxonomy" id="861788"/>
    <lineage>
        <taxon>Eukaryota</taxon>
        <taxon>Metazoa</taxon>
        <taxon>Chordata</taxon>
        <taxon>Craniata</taxon>
        <taxon>Vertebrata</taxon>
        <taxon>Euteleostomi</taxon>
        <taxon>Actinopterygii</taxon>
        <taxon>Neopterygii</taxon>
        <taxon>Teleostei</taxon>
        <taxon>Protacanthopterygii</taxon>
        <taxon>Salmoniformes</taxon>
        <taxon>Salmonidae</taxon>
        <taxon>Coregoninae</taxon>
        <taxon>Coregonus</taxon>
    </lineage>
</organism>
<gene>
    <name evidence="2" type="ORF">J4Q44_G00008760</name>
</gene>
<evidence type="ECO:0000313" key="3">
    <source>
        <dbReference type="Proteomes" id="UP001356427"/>
    </source>
</evidence>
<proteinExistence type="predicted"/>
<feature type="region of interest" description="Disordered" evidence="1">
    <location>
        <begin position="1"/>
        <end position="22"/>
    </location>
</feature>
<comment type="caution">
    <text evidence="2">The sequence shown here is derived from an EMBL/GenBank/DDBJ whole genome shotgun (WGS) entry which is preliminary data.</text>
</comment>
<keyword evidence="3" id="KW-1185">Reference proteome</keyword>
<dbReference type="Proteomes" id="UP001356427">
    <property type="component" value="Unassembled WGS sequence"/>
</dbReference>
<dbReference type="AlphaFoldDB" id="A0AAN8MLJ2"/>
<evidence type="ECO:0000256" key="1">
    <source>
        <dbReference type="SAM" id="MobiDB-lite"/>
    </source>
</evidence>